<proteinExistence type="predicted"/>
<dbReference type="Gene3D" id="3.40.50.150">
    <property type="entry name" value="Vaccinia Virus protein VP39"/>
    <property type="match status" value="1"/>
</dbReference>
<keyword evidence="1" id="KW-0489">Methyltransferase</keyword>
<comment type="caution">
    <text evidence="3">The sequence shown here is derived from an EMBL/GenBank/DDBJ whole genome shotgun (WGS) entry which is preliminary data.</text>
</comment>
<dbReference type="GO" id="GO:0031167">
    <property type="term" value="P:rRNA methylation"/>
    <property type="evidence" value="ECO:0007669"/>
    <property type="project" value="InterPro"/>
</dbReference>
<dbReference type="CDD" id="cd02440">
    <property type="entry name" value="AdoMet_MTases"/>
    <property type="match status" value="1"/>
</dbReference>
<dbReference type="PANTHER" id="PTHR43542:SF1">
    <property type="entry name" value="METHYLTRANSFERASE"/>
    <property type="match status" value="1"/>
</dbReference>
<name>A0A0G0EZ97_9BACT</name>
<organism evidence="3 4">
    <name type="scientific">candidate division WS6 bacterium GW2011_GWC2_36_7</name>
    <dbReference type="NCBI Taxonomy" id="1619091"/>
    <lineage>
        <taxon>Bacteria</taxon>
        <taxon>Candidatus Dojkabacteria</taxon>
    </lineage>
</organism>
<evidence type="ECO:0000313" key="4">
    <source>
        <dbReference type="Proteomes" id="UP000034075"/>
    </source>
</evidence>
<dbReference type="SUPFAM" id="SSF53335">
    <property type="entry name" value="S-adenosyl-L-methionine-dependent methyltransferases"/>
    <property type="match status" value="1"/>
</dbReference>
<keyword evidence="2" id="KW-0808">Transferase</keyword>
<dbReference type="Pfam" id="PF03602">
    <property type="entry name" value="Cons_hypoth95"/>
    <property type="match status" value="1"/>
</dbReference>
<dbReference type="GO" id="GO:0008168">
    <property type="term" value="F:methyltransferase activity"/>
    <property type="evidence" value="ECO:0007669"/>
    <property type="project" value="UniProtKB-KW"/>
</dbReference>
<sequence>MSLKIESFKKIRKDKNKWHVETPEEFEEREDTFLKKRLLGKEPTINTFVRITGGKAKNYRIDIPKTTRPLTDRMKVRIFDILREDVVNKKILDLYAGAGSFALEALSRGASEATVVDASKNAEFVLKRNVAYTGFLPQVDIIKAKAEEYLFKQINDEERQSFDIVFMDPPYKLYNTKNLYKMERVINMAAQMLNGVKDPHTKEFKGTLIVKHPRRYPLEKLTLVGIKKLETLEIGLNSITFFIVDNTLQKEG</sequence>
<dbReference type="EMBL" id="LBSF01000003">
    <property type="protein sequence ID" value="KKQ12198.1"/>
    <property type="molecule type" value="Genomic_DNA"/>
</dbReference>
<dbReference type="AlphaFoldDB" id="A0A0G0EZ97"/>
<gene>
    <name evidence="3" type="ORF">US24_C0003G0002</name>
</gene>
<accession>A0A0G0EZ97</accession>
<dbReference type="GO" id="GO:0003676">
    <property type="term" value="F:nucleic acid binding"/>
    <property type="evidence" value="ECO:0007669"/>
    <property type="project" value="InterPro"/>
</dbReference>
<evidence type="ECO:0000313" key="3">
    <source>
        <dbReference type="EMBL" id="KKQ12198.1"/>
    </source>
</evidence>
<evidence type="ECO:0000256" key="1">
    <source>
        <dbReference type="ARBA" id="ARBA00022603"/>
    </source>
</evidence>
<reference evidence="3 4" key="1">
    <citation type="journal article" date="2015" name="Nature">
        <title>rRNA introns, odd ribosomes, and small enigmatic genomes across a large radiation of phyla.</title>
        <authorList>
            <person name="Brown C.T."/>
            <person name="Hug L.A."/>
            <person name="Thomas B.C."/>
            <person name="Sharon I."/>
            <person name="Castelle C.J."/>
            <person name="Singh A."/>
            <person name="Wilkins M.J."/>
            <person name="Williams K.H."/>
            <person name="Banfield J.F."/>
        </authorList>
    </citation>
    <scope>NUCLEOTIDE SEQUENCE [LARGE SCALE GENOMIC DNA]</scope>
</reference>
<dbReference type="PANTHER" id="PTHR43542">
    <property type="entry name" value="METHYLTRANSFERASE"/>
    <property type="match status" value="1"/>
</dbReference>
<dbReference type="InterPro" id="IPR002052">
    <property type="entry name" value="DNA_methylase_N6_adenine_CS"/>
</dbReference>
<dbReference type="PATRIC" id="fig|1619091.4.peg.40"/>
<dbReference type="PROSITE" id="PS00092">
    <property type="entry name" value="N6_MTASE"/>
    <property type="match status" value="1"/>
</dbReference>
<dbReference type="Proteomes" id="UP000034075">
    <property type="component" value="Unassembled WGS sequence"/>
</dbReference>
<dbReference type="InterPro" id="IPR029063">
    <property type="entry name" value="SAM-dependent_MTases_sf"/>
</dbReference>
<evidence type="ECO:0000256" key="2">
    <source>
        <dbReference type="ARBA" id="ARBA00022679"/>
    </source>
</evidence>
<dbReference type="InterPro" id="IPR004398">
    <property type="entry name" value="RNA_MeTrfase_RsmD"/>
</dbReference>
<evidence type="ECO:0008006" key="5">
    <source>
        <dbReference type="Google" id="ProtNLM"/>
    </source>
</evidence>
<protein>
    <recommendedName>
        <fullName evidence="5">Methyltransferase</fullName>
    </recommendedName>
</protein>